<keyword evidence="5" id="KW-0966">Cell projection</keyword>
<dbReference type="EMBL" id="DS232319">
    <property type="protein sequence ID" value="EDS39944.1"/>
    <property type="molecule type" value="Genomic_DNA"/>
</dbReference>
<dbReference type="EnsemblMetazoa" id="CPIJ013550-RA">
    <property type="protein sequence ID" value="CPIJ013550-PA"/>
    <property type="gene ID" value="CPIJ013550"/>
</dbReference>
<dbReference type="InterPro" id="IPR010796">
    <property type="entry name" value="C2_B9-type_dom"/>
</dbReference>
<evidence type="ECO:0000256" key="5">
    <source>
        <dbReference type="ARBA" id="ARBA00023273"/>
    </source>
</evidence>
<dbReference type="HOGENOM" id="CLU_1972641_0_0_1"/>
<accession>B0X3Q2</accession>
<dbReference type="PROSITE" id="PS51381">
    <property type="entry name" value="C2_B9"/>
    <property type="match status" value="1"/>
</dbReference>
<name>B0X3Q2_CULQU</name>
<keyword evidence="3" id="KW-0970">Cilium biogenesis/degradation</keyword>
<dbReference type="VEuPathDB" id="VectorBase:CQUJHB013010"/>
<keyword evidence="2" id="KW-0963">Cytoplasm</keyword>
<gene>
    <name evidence="7" type="primary">6047183</name>
    <name evidence="6" type="ORF">CpipJ_CPIJ013550</name>
</gene>
<dbReference type="STRING" id="7176.B0X3Q2"/>
<dbReference type="Pfam" id="PF07162">
    <property type="entry name" value="B9-C2"/>
    <property type="match status" value="1"/>
</dbReference>
<protein>
    <submittedName>
        <fullName evidence="6 7">Uncharacterized protein</fullName>
    </submittedName>
</protein>
<proteinExistence type="predicted"/>
<keyword evidence="4" id="KW-0206">Cytoskeleton</keyword>
<evidence type="ECO:0000313" key="6">
    <source>
        <dbReference type="EMBL" id="EDS39944.1"/>
    </source>
</evidence>
<keyword evidence="8" id="KW-1185">Reference proteome</keyword>
<dbReference type="InParanoid" id="B0X3Q2"/>
<comment type="subcellular location">
    <subcellularLocation>
        <location evidence="1">Cytoplasm</location>
        <location evidence="1">Cytoskeleton</location>
        <location evidence="1">Cilium basal body</location>
    </subcellularLocation>
</comment>
<evidence type="ECO:0000256" key="3">
    <source>
        <dbReference type="ARBA" id="ARBA00022794"/>
    </source>
</evidence>
<evidence type="ECO:0000256" key="4">
    <source>
        <dbReference type="ARBA" id="ARBA00023212"/>
    </source>
</evidence>
<dbReference type="GO" id="GO:0030030">
    <property type="term" value="P:cell projection organization"/>
    <property type="evidence" value="ECO:0007669"/>
    <property type="project" value="UniProtKB-KW"/>
</dbReference>
<reference evidence="6" key="1">
    <citation type="submission" date="2007-03" db="EMBL/GenBank/DDBJ databases">
        <title>Annotation of Culex pipiens quinquefasciatus.</title>
        <authorList>
            <consortium name="The Broad Institute Genome Sequencing Platform"/>
            <person name="Atkinson P.W."/>
            <person name="Hemingway J."/>
            <person name="Christensen B.M."/>
            <person name="Higgs S."/>
            <person name="Kodira C."/>
            <person name="Hannick L."/>
            <person name="Megy K."/>
            <person name="O'Leary S."/>
            <person name="Pearson M."/>
            <person name="Haas B.J."/>
            <person name="Mauceli E."/>
            <person name="Wortman J.R."/>
            <person name="Lee N.H."/>
            <person name="Guigo R."/>
            <person name="Stanke M."/>
            <person name="Alvarado L."/>
            <person name="Amedeo P."/>
            <person name="Antoine C.H."/>
            <person name="Arensburger P."/>
            <person name="Bidwell S.L."/>
            <person name="Crawford M."/>
            <person name="Camaro F."/>
            <person name="Devon K."/>
            <person name="Engels R."/>
            <person name="Hammond M."/>
            <person name="Howarth C."/>
            <person name="Koehrsen M."/>
            <person name="Lawson D."/>
            <person name="Montgomery P."/>
            <person name="Nene V."/>
            <person name="Nusbaum C."/>
            <person name="Puiu D."/>
            <person name="Romero-Severson J."/>
            <person name="Severson D.W."/>
            <person name="Shumway M."/>
            <person name="Sisk P."/>
            <person name="Stolte C."/>
            <person name="Zeng Q."/>
            <person name="Eisenstadt E."/>
            <person name="Fraser-Liggett C."/>
            <person name="Strausberg R."/>
            <person name="Galagan J."/>
            <person name="Birren B."/>
            <person name="Collins F.H."/>
        </authorList>
    </citation>
    <scope>NUCLEOTIDE SEQUENCE [LARGE SCALE GENOMIC DNA]</scope>
    <source>
        <strain evidence="6">JHB</strain>
    </source>
</reference>
<evidence type="ECO:0000256" key="1">
    <source>
        <dbReference type="ARBA" id="ARBA00004120"/>
    </source>
</evidence>
<evidence type="ECO:0000313" key="8">
    <source>
        <dbReference type="Proteomes" id="UP000002320"/>
    </source>
</evidence>
<dbReference type="GO" id="GO:0005929">
    <property type="term" value="C:cilium"/>
    <property type="evidence" value="ECO:0007669"/>
    <property type="project" value="UniProtKB-ARBA"/>
</dbReference>
<evidence type="ECO:0000313" key="7">
    <source>
        <dbReference type="EnsemblMetazoa" id="CPIJ013550-PA"/>
    </source>
</evidence>
<organism>
    <name type="scientific">Culex quinquefasciatus</name>
    <name type="common">Southern house mosquito</name>
    <name type="synonym">Culex pungens</name>
    <dbReference type="NCBI Taxonomy" id="7176"/>
    <lineage>
        <taxon>Eukaryota</taxon>
        <taxon>Metazoa</taxon>
        <taxon>Ecdysozoa</taxon>
        <taxon>Arthropoda</taxon>
        <taxon>Hexapoda</taxon>
        <taxon>Insecta</taxon>
        <taxon>Pterygota</taxon>
        <taxon>Neoptera</taxon>
        <taxon>Endopterygota</taxon>
        <taxon>Diptera</taxon>
        <taxon>Nematocera</taxon>
        <taxon>Culicoidea</taxon>
        <taxon>Culicidae</taxon>
        <taxon>Culicinae</taxon>
        <taxon>Culicini</taxon>
        <taxon>Culex</taxon>
        <taxon>Culex</taxon>
    </lineage>
</organism>
<dbReference type="Proteomes" id="UP000002320">
    <property type="component" value="Unassembled WGS sequence"/>
</dbReference>
<evidence type="ECO:0000256" key="2">
    <source>
        <dbReference type="ARBA" id="ARBA00022490"/>
    </source>
</evidence>
<dbReference type="OrthoDB" id="184109at2759"/>
<dbReference type="KEGG" id="cqu:CpipJ_CPIJ013550"/>
<dbReference type="AlphaFoldDB" id="B0X3Q2"/>
<dbReference type="VEuPathDB" id="VectorBase:CPIJ013550"/>
<reference evidence="7" key="2">
    <citation type="submission" date="2020-05" db="UniProtKB">
        <authorList>
            <consortium name="EnsemblMetazoa"/>
        </authorList>
    </citation>
    <scope>IDENTIFICATION</scope>
    <source>
        <strain evidence="7">JHB</strain>
    </source>
</reference>
<sequence length="132" mass="14559">MRRCPGGTSVPSWENCATRRILKSRTCSARGASSSGPAHCEGQSVANTARVDPRRSHFGTPLDLHLACRGSICLNLFDNFWPVGYGFAFLPTQPGLHRIRVAKWKVSSANSKCISDRFLAPNLPCHFPQFEN</sequence>